<dbReference type="AlphaFoldDB" id="A0A2W4D0V7"/>
<feature type="transmembrane region" description="Helical" evidence="1">
    <location>
        <begin position="66"/>
        <end position="90"/>
    </location>
</feature>
<dbReference type="OrthoDB" id="7906947at2"/>
<keyword evidence="1" id="KW-0812">Transmembrane</keyword>
<dbReference type="Proteomes" id="UP000248925">
    <property type="component" value="Unassembled WGS sequence"/>
</dbReference>
<comment type="caution">
    <text evidence="2">The sequence shown here is derived from an EMBL/GenBank/DDBJ whole genome shotgun (WGS) entry which is preliminary data.</text>
</comment>
<feature type="transmembrane region" description="Helical" evidence="1">
    <location>
        <begin position="41"/>
        <end position="60"/>
    </location>
</feature>
<keyword evidence="1" id="KW-0472">Membrane</keyword>
<protein>
    <submittedName>
        <fullName evidence="2">Uncharacterized protein</fullName>
    </submittedName>
</protein>
<accession>A0A2W4D0V7</accession>
<dbReference type="Pfam" id="PF19602">
    <property type="entry name" value="DUF6107"/>
    <property type="match status" value="1"/>
</dbReference>
<evidence type="ECO:0000313" key="3">
    <source>
        <dbReference type="Proteomes" id="UP000248925"/>
    </source>
</evidence>
<sequence length="106" mass="10819">MAEFSGDAGLWAERAVGAAAGAAVSLIYLLPKSRREAASRFFTGVACGLTFGGPTGVWIAERLEPAAILSASEVMLSGSAAASLCAWWGLGILSRLAARYGDKPGS</sequence>
<feature type="transmembrane region" description="Helical" evidence="1">
    <location>
        <begin position="12"/>
        <end position="29"/>
    </location>
</feature>
<evidence type="ECO:0000313" key="2">
    <source>
        <dbReference type="EMBL" id="PZM17091.1"/>
    </source>
</evidence>
<evidence type="ECO:0000256" key="1">
    <source>
        <dbReference type="SAM" id="Phobius"/>
    </source>
</evidence>
<dbReference type="RefSeq" id="WP_111158418.1">
    <property type="nucleotide sequence ID" value="NZ_PCDP01000001.1"/>
</dbReference>
<keyword evidence="3" id="KW-1185">Reference proteome</keyword>
<name>A0A2W4D0V7_9HYPH</name>
<keyword evidence="1" id="KW-1133">Transmembrane helix</keyword>
<dbReference type="InterPro" id="IPR046089">
    <property type="entry name" value="DUF6107"/>
</dbReference>
<reference evidence="2 3" key="1">
    <citation type="journal article" date="2018" name="Sci. Rep.">
        <title>Rhizobium tumorigenes sp. nov., a novel plant tumorigenic bacterium isolated from cane gall tumors on thornless blackberry.</title>
        <authorList>
            <person name="Kuzmanovi N."/>
            <person name="Smalla K."/>
            <person name="Gronow S."/>
            <person name="PuBawska J."/>
        </authorList>
    </citation>
    <scope>NUCLEOTIDE SEQUENCE [LARGE SCALE GENOMIC DNA]</scope>
    <source>
        <strain evidence="2 3">CCBAU 85046</strain>
    </source>
</reference>
<organism evidence="2 3">
    <name type="scientific">Rhizobium tubonense</name>
    <dbReference type="NCBI Taxonomy" id="484088"/>
    <lineage>
        <taxon>Bacteria</taxon>
        <taxon>Pseudomonadati</taxon>
        <taxon>Pseudomonadota</taxon>
        <taxon>Alphaproteobacteria</taxon>
        <taxon>Hyphomicrobiales</taxon>
        <taxon>Rhizobiaceae</taxon>
        <taxon>Rhizobium/Agrobacterium group</taxon>
        <taxon>Rhizobium</taxon>
    </lineage>
</organism>
<proteinExistence type="predicted"/>
<gene>
    <name evidence="2" type="ORF">CPY51_02315</name>
</gene>
<dbReference type="EMBL" id="PCDP01000001">
    <property type="protein sequence ID" value="PZM17091.1"/>
    <property type="molecule type" value="Genomic_DNA"/>
</dbReference>